<evidence type="ECO:0000313" key="3">
    <source>
        <dbReference type="Proteomes" id="UP000002791"/>
    </source>
</evidence>
<feature type="transmembrane region" description="Helical" evidence="1">
    <location>
        <begin position="12"/>
        <end position="32"/>
    </location>
</feature>
<dbReference type="STRING" id="882082.SaccyDRAFT_2572"/>
<feature type="transmembrane region" description="Helical" evidence="1">
    <location>
        <begin position="282"/>
        <end position="301"/>
    </location>
</feature>
<evidence type="ECO:0000256" key="1">
    <source>
        <dbReference type="SAM" id="Phobius"/>
    </source>
</evidence>
<keyword evidence="1" id="KW-1133">Transmembrane helix</keyword>
<dbReference type="eggNOG" id="COG2610">
    <property type="taxonomic scope" value="Bacteria"/>
</dbReference>
<evidence type="ECO:0000313" key="2">
    <source>
        <dbReference type="EMBL" id="EHR61431.1"/>
    </source>
</evidence>
<proteinExistence type="predicted"/>
<keyword evidence="3" id="KW-1185">Reference proteome</keyword>
<dbReference type="GO" id="GO:0015128">
    <property type="term" value="F:gluconate transmembrane transporter activity"/>
    <property type="evidence" value="ECO:0007669"/>
    <property type="project" value="InterPro"/>
</dbReference>
<feature type="transmembrane region" description="Helical" evidence="1">
    <location>
        <begin position="160"/>
        <end position="182"/>
    </location>
</feature>
<feature type="transmembrane region" description="Helical" evidence="1">
    <location>
        <begin position="254"/>
        <end position="276"/>
    </location>
</feature>
<feature type="transmembrane region" description="Helical" evidence="1">
    <location>
        <begin position="437"/>
        <end position="459"/>
    </location>
</feature>
<dbReference type="EMBL" id="CM001440">
    <property type="protein sequence ID" value="EHR61431.1"/>
    <property type="molecule type" value="Genomic_DNA"/>
</dbReference>
<keyword evidence="1" id="KW-0812">Transmembrane</keyword>
<keyword evidence="1" id="KW-0472">Membrane</keyword>
<feature type="transmembrane region" description="Helical" evidence="1">
    <location>
        <begin position="115"/>
        <end position="139"/>
    </location>
</feature>
<reference evidence="2 3" key="1">
    <citation type="submission" date="2011-11" db="EMBL/GenBank/DDBJ databases">
        <title>The Noncontiguous Finished sequence of Saccharomonospora cyanea NA-134.</title>
        <authorList>
            <consortium name="US DOE Joint Genome Institute"/>
            <person name="Lucas S."/>
            <person name="Han J."/>
            <person name="Lapidus A."/>
            <person name="Cheng J.-F."/>
            <person name="Goodwin L."/>
            <person name="Pitluck S."/>
            <person name="Peters L."/>
            <person name="Ovchinnikova G."/>
            <person name="Lu M."/>
            <person name="Detter J.C."/>
            <person name="Han C."/>
            <person name="Tapia R."/>
            <person name="Land M."/>
            <person name="Hauser L."/>
            <person name="Kyrpides N."/>
            <person name="Ivanova N."/>
            <person name="Pagani I."/>
            <person name="Brambilla E.-M."/>
            <person name="Klenk H.-P."/>
            <person name="Woyke T."/>
        </authorList>
    </citation>
    <scope>NUCLEOTIDE SEQUENCE [LARGE SCALE GENOMIC DNA]</scope>
    <source>
        <strain evidence="2 3">NA-134</strain>
    </source>
</reference>
<dbReference type="AlphaFoldDB" id="H5XEG3"/>
<dbReference type="InterPro" id="IPR003474">
    <property type="entry name" value="Glcn_transporter"/>
</dbReference>
<feature type="transmembrane region" description="Helical" evidence="1">
    <location>
        <begin position="399"/>
        <end position="417"/>
    </location>
</feature>
<feature type="transmembrane region" description="Helical" evidence="1">
    <location>
        <begin position="38"/>
        <end position="55"/>
    </location>
</feature>
<sequence length="460" mass="47576">MEPTRRKRTRMSDIVVFANTAITIVGVVVLILKAKVSPAIALVIGALYLGLVSGLGPEKTITSITTGFGDLMAEVGLLIAFGVLLGSLMTALGAIEKLVALLVRTFGPRALPYTFGSTIGTVLQSIFADVLLVITAPLASRLSRQIGPYGAARMCAAMALGIEVGLVFVLPGVGAVALAGVMNLSFGTMFVFGVVTAVFTIVTTLALFTALAKRGLWKPELDETEELPVAEDVEQPVPEGGEDGRGLPPLRLSLAPLLLALLLIAFGAIAEMVGFTSPVVDLLGNPVVALLIGLVGALVVARRTLPAERSAAAFRRGFHESGQILILTGVGGSLAQTVKDIGLGELLKGYFSTSTVLPLLLVWLVAAVLHIAIGSVVLASITAAGVLGPVMPLLGIDPVFVALAAGAGSLFVIHATSNTFWLLQTLLPQTTRGALKSVTFTVSCASVIAMVPIQLMALVF</sequence>
<dbReference type="Proteomes" id="UP000002791">
    <property type="component" value="Chromosome"/>
</dbReference>
<dbReference type="HOGENOM" id="CLU_027949_0_2_11"/>
<gene>
    <name evidence="2" type="ORF">SaccyDRAFT_2572</name>
</gene>
<dbReference type="GO" id="GO:0005886">
    <property type="term" value="C:plasma membrane"/>
    <property type="evidence" value="ECO:0007669"/>
    <property type="project" value="TreeGrafter"/>
</dbReference>
<feature type="transmembrane region" description="Helical" evidence="1">
    <location>
        <begin position="188"/>
        <end position="211"/>
    </location>
</feature>
<protein>
    <submittedName>
        <fullName evidence="2">H+/gluconate symporter family protein</fullName>
    </submittedName>
</protein>
<dbReference type="Pfam" id="PF02447">
    <property type="entry name" value="GntP_permease"/>
    <property type="match status" value="1"/>
</dbReference>
<accession>H5XEG3</accession>
<feature type="transmembrane region" description="Helical" evidence="1">
    <location>
        <begin position="359"/>
        <end position="387"/>
    </location>
</feature>
<dbReference type="PANTHER" id="PTHR30354:SF11">
    <property type="entry name" value="PERMEASE"/>
    <property type="match status" value="1"/>
</dbReference>
<feature type="transmembrane region" description="Helical" evidence="1">
    <location>
        <begin position="75"/>
        <end position="95"/>
    </location>
</feature>
<name>H5XEG3_9PSEU</name>
<organism evidence="2 3">
    <name type="scientific">Saccharomonospora cyanea NA-134</name>
    <dbReference type="NCBI Taxonomy" id="882082"/>
    <lineage>
        <taxon>Bacteria</taxon>
        <taxon>Bacillati</taxon>
        <taxon>Actinomycetota</taxon>
        <taxon>Actinomycetes</taxon>
        <taxon>Pseudonocardiales</taxon>
        <taxon>Pseudonocardiaceae</taxon>
        <taxon>Saccharomonospora</taxon>
    </lineage>
</organism>
<dbReference type="PANTHER" id="PTHR30354">
    <property type="entry name" value="GNT FAMILY GLUCONATE TRANSPORTER"/>
    <property type="match status" value="1"/>
</dbReference>